<keyword evidence="1" id="KW-1133">Transmembrane helix</keyword>
<accession>A0ABV1MSQ7</accession>
<name>A0ABV1MSQ7_9BACI</name>
<keyword evidence="3" id="KW-1185">Reference proteome</keyword>
<gene>
    <name evidence="2" type="ORF">ABNX05_13005</name>
</gene>
<feature type="transmembrane region" description="Helical" evidence="1">
    <location>
        <begin position="6"/>
        <end position="26"/>
    </location>
</feature>
<keyword evidence="1" id="KW-0812">Transmembrane</keyword>
<keyword evidence="1" id="KW-0472">Membrane</keyword>
<dbReference type="RefSeq" id="WP_349660137.1">
    <property type="nucleotide sequence ID" value="NZ_JBEGDG010000008.1"/>
</dbReference>
<organism evidence="2 3">
    <name type="scientific">Lysinibacillus zambalensis</name>
    <dbReference type="NCBI Taxonomy" id="3160866"/>
    <lineage>
        <taxon>Bacteria</taxon>
        <taxon>Bacillati</taxon>
        <taxon>Bacillota</taxon>
        <taxon>Bacilli</taxon>
        <taxon>Bacillales</taxon>
        <taxon>Bacillaceae</taxon>
        <taxon>Lysinibacillus</taxon>
    </lineage>
</organism>
<evidence type="ECO:0000313" key="2">
    <source>
        <dbReference type="EMBL" id="MEQ6355540.1"/>
    </source>
</evidence>
<sequence>MLKKRITYLGLGLYSLLLQGLVHIVFKSSTFYKNEIDKTDVLIGSIGYTETPLVRPPYGKKLIGLPFY</sequence>
<evidence type="ECO:0000256" key="1">
    <source>
        <dbReference type="SAM" id="Phobius"/>
    </source>
</evidence>
<comment type="caution">
    <text evidence="2">The sequence shown here is derived from an EMBL/GenBank/DDBJ whole genome shotgun (WGS) entry which is preliminary data.</text>
</comment>
<evidence type="ECO:0000313" key="3">
    <source>
        <dbReference type="Proteomes" id="UP001478862"/>
    </source>
</evidence>
<protein>
    <submittedName>
        <fullName evidence="2">Uncharacterized protein</fullName>
    </submittedName>
</protein>
<reference evidence="2 3" key="1">
    <citation type="submission" date="2024-06" db="EMBL/GenBank/DDBJ databases">
        <title>Lysinibacillus zambalefons sp. nov., a Novel Firmicute Isolated from the Poon Bato Zambales Hyperalkaline Spring.</title>
        <authorList>
            <person name="Aja J.A."/>
            <person name="Lazaro J.E.H."/>
            <person name="Llorin L.D."/>
            <person name="Lim K.R."/>
            <person name="Teodosio J."/>
            <person name="Dalisay D.S."/>
        </authorList>
    </citation>
    <scope>NUCLEOTIDE SEQUENCE [LARGE SCALE GENOMIC DNA]</scope>
    <source>
        <strain evidence="2 3">M3</strain>
    </source>
</reference>
<proteinExistence type="predicted"/>
<dbReference type="Proteomes" id="UP001478862">
    <property type="component" value="Unassembled WGS sequence"/>
</dbReference>
<dbReference type="EMBL" id="JBEGDG010000008">
    <property type="protein sequence ID" value="MEQ6355540.1"/>
    <property type="molecule type" value="Genomic_DNA"/>
</dbReference>